<gene>
    <name evidence="2" type="ORF">METZ01_LOCUS66397</name>
</gene>
<feature type="transmembrane region" description="Helical" evidence="1">
    <location>
        <begin position="101"/>
        <end position="119"/>
    </location>
</feature>
<keyword evidence="1" id="KW-0472">Membrane</keyword>
<dbReference type="InterPro" id="IPR009305">
    <property type="entry name" value="Mpo1-like"/>
</dbReference>
<feature type="transmembrane region" description="Helical" evidence="1">
    <location>
        <begin position="23"/>
        <end position="42"/>
    </location>
</feature>
<name>A0A381THX5_9ZZZZ</name>
<feature type="transmembrane region" description="Helical" evidence="1">
    <location>
        <begin position="131"/>
        <end position="150"/>
    </location>
</feature>
<feature type="transmembrane region" description="Helical" evidence="1">
    <location>
        <begin position="54"/>
        <end position="71"/>
    </location>
</feature>
<dbReference type="GO" id="GO:0046521">
    <property type="term" value="P:sphingoid catabolic process"/>
    <property type="evidence" value="ECO:0007669"/>
    <property type="project" value="TreeGrafter"/>
</dbReference>
<organism evidence="2">
    <name type="scientific">marine metagenome</name>
    <dbReference type="NCBI Taxonomy" id="408172"/>
    <lineage>
        <taxon>unclassified sequences</taxon>
        <taxon>metagenomes</taxon>
        <taxon>ecological metagenomes</taxon>
    </lineage>
</organism>
<keyword evidence="1" id="KW-1133">Transmembrane helix</keyword>
<evidence type="ECO:0000256" key="1">
    <source>
        <dbReference type="SAM" id="Phobius"/>
    </source>
</evidence>
<reference evidence="2" key="1">
    <citation type="submission" date="2018-05" db="EMBL/GenBank/DDBJ databases">
        <authorList>
            <person name="Lanie J.A."/>
            <person name="Ng W.-L."/>
            <person name="Kazmierczak K.M."/>
            <person name="Andrzejewski T.M."/>
            <person name="Davidsen T.M."/>
            <person name="Wayne K.J."/>
            <person name="Tettelin H."/>
            <person name="Glass J.I."/>
            <person name="Rusch D."/>
            <person name="Podicherti R."/>
            <person name="Tsui H.-C.T."/>
            <person name="Winkler M.E."/>
        </authorList>
    </citation>
    <scope>NUCLEOTIDE SEQUENCE</scope>
</reference>
<dbReference type="EMBL" id="UINC01004332">
    <property type="protein sequence ID" value="SVA13543.1"/>
    <property type="molecule type" value="Genomic_DNA"/>
</dbReference>
<evidence type="ECO:0000313" key="2">
    <source>
        <dbReference type="EMBL" id="SVA13543.1"/>
    </source>
</evidence>
<sequence length="157" mass="18215">MKTMKNWLDEYGESHQNPVNKKIHWVCVPAIMFSVIGLWWSIPHGYMPNISDNLQLNWAIVITIFILLYYLRLSLLMAIGMFIIGFTLLAGNSYLATNFQIPLWKISLITFVVAWIGQFIGHKIEGKKPSFFQDIQFLLIGPAWLLSFIYNKLGIKY</sequence>
<dbReference type="GO" id="GO:0016020">
    <property type="term" value="C:membrane"/>
    <property type="evidence" value="ECO:0007669"/>
    <property type="project" value="GOC"/>
</dbReference>
<accession>A0A381THX5</accession>
<dbReference type="PANTHER" id="PTHR28026">
    <property type="entry name" value="DUF962 DOMAIN PROTEIN (AFU_ORTHOLOGUE AFUA_8G05310)"/>
    <property type="match status" value="1"/>
</dbReference>
<dbReference type="PANTHER" id="PTHR28026:SF9">
    <property type="entry name" value="2-HYDROXY-PALMITIC ACID DIOXYGENASE MPO1"/>
    <property type="match status" value="1"/>
</dbReference>
<dbReference type="AlphaFoldDB" id="A0A381THX5"/>
<proteinExistence type="predicted"/>
<protein>
    <recommendedName>
        <fullName evidence="3">DUF962 domain-containing protein</fullName>
    </recommendedName>
</protein>
<keyword evidence="1" id="KW-0812">Transmembrane</keyword>
<dbReference type="Pfam" id="PF06127">
    <property type="entry name" value="Mpo1-like"/>
    <property type="match status" value="1"/>
</dbReference>
<evidence type="ECO:0008006" key="3">
    <source>
        <dbReference type="Google" id="ProtNLM"/>
    </source>
</evidence>